<comment type="caution">
    <text evidence="2">The sequence shown here is derived from an EMBL/GenBank/DDBJ whole genome shotgun (WGS) entry which is preliminary data.</text>
</comment>
<evidence type="ECO:0000256" key="1">
    <source>
        <dbReference type="SAM" id="Phobius"/>
    </source>
</evidence>
<dbReference type="EMBL" id="BART01003012">
    <property type="protein sequence ID" value="GAG71247.1"/>
    <property type="molecule type" value="Genomic_DNA"/>
</dbReference>
<keyword evidence="1" id="KW-1133">Transmembrane helix</keyword>
<proteinExistence type="predicted"/>
<name>X1APD4_9ZZZZ</name>
<dbReference type="AlphaFoldDB" id="X1APD4"/>
<sequence length="87" mass="9869">MKQKTKKSISLLGYIFSYGFLLLSIFTFVCAFINPSKTVTVSVNSFGEQYLDIICFAFAVIVASLGLHFAIKEYKGFKKELVKRNKK</sequence>
<reference evidence="2" key="1">
    <citation type="journal article" date="2014" name="Front. Microbiol.">
        <title>High frequency of phylogenetically diverse reductive dehalogenase-homologous genes in deep subseafloor sedimentary metagenomes.</title>
        <authorList>
            <person name="Kawai M."/>
            <person name="Futagami T."/>
            <person name="Toyoda A."/>
            <person name="Takaki Y."/>
            <person name="Nishi S."/>
            <person name="Hori S."/>
            <person name="Arai W."/>
            <person name="Tsubouchi T."/>
            <person name="Morono Y."/>
            <person name="Uchiyama I."/>
            <person name="Ito T."/>
            <person name="Fujiyama A."/>
            <person name="Inagaki F."/>
            <person name="Takami H."/>
        </authorList>
    </citation>
    <scope>NUCLEOTIDE SEQUENCE</scope>
    <source>
        <strain evidence="2">Expedition CK06-06</strain>
    </source>
</reference>
<keyword evidence="1" id="KW-0472">Membrane</keyword>
<accession>X1APD4</accession>
<keyword evidence="1" id="KW-0812">Transmembrane</keyword>
<organism evidence="2">
    <name type="scientific">marine sediment metagenome</name>
    <dbReference type="NCBI Taxonomy" id="412755"/>
    <lineage>
        <taxon>unclassified sequences</taxon>
        <taxon>metagenomes</taxon>
        <taxon>ecological metagenomes</taxon>
    </lineage>
</organism>
<gene>
    <name evidence="2" type="ORF">S01H4_08675</name>
</gene>
<protein>
    <submittedName>
        <fullName evidence="2">Uncharacterized protein</fullName>
    </submittedName>
</protein>
<feature type="transmembrane region" description="Helical" evidence="1">
    <location>
        <begin position="50"/>
        <end position="71"/>
    </location>
</feature>
<feature type="transmembrane region" description="Helical" evidence="1">
    <location>
        <begin position="12"/>
        <end position="34"/>
    </location>
</feature>
<evidence type="ECO:0000313" key="2">
    <source>
        <dbReference type="EMBL" id="GAG71247.1"/>
    </source>
</evidence>